<evidence type="ECO:0000256" key="8">
    <source>
        <dbReference type="ARBA" id="ARBA00022840"/>
    </source>
</evidence>
<dbReference type="GO" id="GO:0004674">
    <property type="term" value="F:protein serine/threonine kinase activity"/>
    <property type="evidence" value="ECO:0007669"/>
    <property type="project" value="UniProtKB-KW"/>
</dbReference>
<dbReference type="InterPro" id="IPR018451">
    <property type="entry name" value="NAF/FISL_domain"/>
</dbReference>
<feature type="domain" description="NAF" evidence="15">
    <location>
        <begin position="302"/>
        <end position="326"/>
    </location>
</feature>
<evidence type="ECO:0000256" key="9">
    <source>
        <dbReference type="ARBA" id="ARBA00023211"/>
    </source>
</evidence>
<comment type="catalytic activity">
    <reaction evidence="10">
        <text>L-threonyl-[protein] + ATP = O-phospho-L-threonyl-[protein] + ADP + H(+)</text>
        <dbReference type="Rhea" id="RHEA:46608"/>
        <dbReference type="Rhea" id="RHEA-COMP:11060"/>
        <dbReference type="Rhea" id="RHEA-COMP:11605"/>
        <dbReference type="ChEBI" id="CHEBI:15378"/>
        <dbReference type="ChEBI" id="CHEBI:30013"/>
        <dbReference type="ChEBI" id="CHEBI:30616"/>
        <dbReference type="ChEBI" id="CHEBI:61977"/>
        <dbReference type="ChEBI" id="CHEBI:456216"/>
        <dbReference type="EC" id="2.7.11.1"/>
    </reaction>
</comment>
<feature type="region of interest" description="Disordered" evidence="13">
    <location>
        <begin position="432"/>
        <end position="451"/>
    </location>
</feature>
<evidence type="ECO:0000256" key="2">
    <source>
        <dbReference type="ARBA" id="ARBA00006234"/>
    </source>
</evidence>
<dbReference type="InterPro" id="IPR011009">
    <property type="entry name" value="Kinase-like_dom_sf"/>
</dbReference>
<dbReference type="Gene3D" id="3.30.310.80">
    <property type="entry name" value="Kinase associated domain 1, KA1"/>
    <property type="match status" value="1"/>
</dbReference>
<feature type="domain" description="Protein kinase" evidence="14">
    <location>
        <begin position="14"/>
        <end position="265"/>
    </location>
</feature>
<name>A0AAP0H7A1_9ASTR</name>
<dbReference type="AlphaFoldDB" id="A0AAP0H7A1"/>
<dbReference type="SUPFAM" id="SSF56112">
    <property type="entry name" value="Protein kinase-like (PK-like)"/>
    <property type="match status" value="1"/>
</dbReference>
<evidence type="ECO:0000256" key="10">
    <source>
        <dbReference type="ARBA" id="ARBA00047899"/>
    </source>
</evidence>
<comment type="cofactor">
    <cofactor evidence="1">
        <name>Mn(2+)</name>
        <dbReference type="ChEBI" id="CHEBI:29035"/>
    </cofactor>
</comment>
<dbReference type="PANTHER" id="PTHR43895">
    <property type="entry name" value="CALCIUM/CALMODULIN-DEPENDENT PROTEIN KINASE KINASE-RELATED"/>
    <property type="match status" value="1"/>
</dbReference>
<accession>A0AAP0H7A1</accession>
<dbReference type="InterPro" id="IPR017441">
    <property type="entry name" value="Protein_kinase_ATP_BS"/>
</dbReference>
<keyword evidence="7" id="KW-0418">Kinase</keyword>
<dbReference type="FunFam" id="3.30.200.20:FF:000096">
    <property type="entry name" value="Non-specific serine/threonine protein kinase"/>
    <property type="match status" value="1"/>
</dbReference>
<feature type="compositionally biased region" description="Acidic residues" evidence="13">
    <location>
        <begin position="509"/>
        <end position="544"/>
    </location>
</feature>
<keyword evidence="4" id="KW-0723">Serine/threonine-protein kinase</keyword>
<evidence type="ECO:0000256" key="12">
    <source>
        <dbReference type="PROSITE-ProRule" id="PRU10141"/>
    </source>
</evidence>
<evidence type="ECO:0000256" key="4">
    <source>
        <dbReference type="ARBA" id="ARBA00022527"/>
    </source>
</evidence>
<proteinExistence type="inferred from homology"/>
<evidence type="ECO:0000256" key="6">
    <source>
        <dbReference type="ARBA" id="ARBA00022741"/>
    </source>
</evidence>
<evidence type="ECO:0000313" key="17">
    <source>
        <dbReference type="Proteomes" id="UP001408789"/>
    </source>
</evidence>
<keyword evidence="5" id="KW-0808">Transferase</keyword>
<dbReference type="GO" id="GO:0005524">
    <property type="term" value="F:ATP binding"/>
    <property type="evidence" value="ECO:0007669"/>
    <property type="project" value="UniProtKB-UniRule"/>
</dbReference>
<dbReference type="Pfam" id="PF00069">
    <property type="entry name" value="Pkinase"/>
    <property type="match status" value="1"/>
</dbReference>
<dbReference type="FunFam" id="1.10.510.10:FF:000279">
    <property type="entry name" value="Non-specific serine/threonine protein kinase"/>
    <property type="match status" value="1"/>
</dbReference>
<comment type="similarity">
    <text evidence="2">Belongs to the protein kinase superfamily. CAMK Ser/Thr protein kinase family. SNF1 subfamily.</text>
</comment>
<dbReference type="PROSITE" id="PS50011">
    <property type="entry name" value="PROTEIN_KINASE_DOM"/>
    <property type="match status" value="1"/>
</dbReference>
<evidence type="ECO:0000256" key="1">
    <source>
        <dbReference type="ARBA" id="ARBA00001936"/>
    </source>
</evidence>
<dbReference type="Gene3D" id="3.30.200.20">
    <property type="entry name" value="Phosphorylase Kinase, domain 1"/>
    <property type="match status" value="1"/>
</dbReference>
<dbReference type="Proteomes" id="UP001408789">
    <property type="component" value="Unassembled WGS sequence"/>
</dbReference>
<dbReference type="InterPro" id="IPR000719">
    <property type="entry name" value="Prot_kinase_dom"/>
</dbReference>
<dbReference type="SMART" id="SM00220">
    <property type="entry name" value="S_TKc"/>
    <property type="match status" value="1"/>
</dbReference>
<feature type="compositionally biased region" description="Acidic residues" evidence="13">
    <location>
        <begin position="629"/>
        <end position="642"/>
    </location>
</feature>
<evidence type="ECO:0000256" key="5">
    <source>
        <dbReference type="ARBA" id="ARBA00022679"/>
    </source>
</evidence>
<dbReference type="CDD" id="cd12195">
    <property type="entry name" value="CIPK_C"/>
    <property type="match status" value="1"/>
</dbReference>
<evidence type="ECO:0000256" key="7">
    <source>
        <dbReference type="ARBA" id="ARBA00022777"/>
    </source>
</evidence>
<dbReference type="Gene3D" id="1.10.510.10">
    <property type="entry name" value="Transferase(Phosphotransferase) domain 1"/>
    <property type="match status" value="1"/>
</dbReference>
<evidence type="ECO:0000256" key="11">
    <source>
        <dbReference type="ARBA" id="ARBA00048679"/>
    </source>
</evidence>
<keyword evidence="9" id="KW-0464">Manganese</keyword>
<keyword evidence="6 12" id="KW-0547">Nucleotide-binding</keyword>
<dbReference type="GO" id="GO:0007165">
    <property type="term" value="P:signal transduction"/>
    <property type="evidence" value="ECO:0007669"/>
    <property type="project" value="InterPro"/>
</dbReference>
<dbReference type="PROSITE" id="PS00107">
    <property type="entry name" value="PROTEIN_KINASE_ATP"/>
    <property type="match status" value="1"/>
</dbReference>
<sequence>MSTAVKKRTRVGKYEIGKTLGEGSFAKVKFARNLATGEPVAIKIIDRDRILKHKMVEQMKREISTMKLIKHPNVLNLYEVMASKTKIYIVLEYVDGGELFDQIAKHGRLQEDEARRYFQQLINAVDYCHSRGVYHRDLKPENLLLDSYGVLKVSDFGLSQQVENGMLHTACGTPNYVAPEVLTLHKYNGAVSDIWSCGVILFVLMAGYLPFDEANLIGLYKKIEKADYRCPPWFSPGAKKLLARILDPNPRTRITIPEILESDWFKKGYKPPHFEQEEDVNLDDVDAVFNESKEHLVTEKKEKPESMNAFELISRSQGFSLENMFEKQKGFVKRETSFASKCPANEIMSKIEETAKPMGFNVHKRNYKMKLQGDKTGRKGHLAVATEVFEVAPSLHMVELRKTGGDTLEFHNFYKNFSSGLKDIVWSTESVTDDNRKRVSQSSEDVSSPVNISEQSLSLVNYDLGTSNNIILLDSPDVQVNTKPFKRKKEDFAVADTPVQSDHNKNEAADTEDEDDMKNEDDIESSEEADETEDEDDMENEVEDHMENQANDTEDEDHNENDFDDDDGDHHNEDANDVSNEEADDNEDGNDVENEEGEYNDEVDDDDTEEGDASEEMNDDDKESRDVNDVDNEESHDIEDDNDVHNEQDNPGCSPHLNLNSNPPILDGNNFVDDPRSSHHLNLNSSPPILEGTPNSIDEVKHVTLTGPEGKVVVAMQVQPISAVPTMEKVQELADQLNSKRINPLRQPSLPSALRSPYFDRGVIFETPFTKEEKQLWDIIMKDETHPAKDEWTIYGTSFNLNEKMEKLMTFKRNNINPELKGVDMVFFPVEDADVYYIIVFELKYPTISVIDSFLEKKNP</sequence>
<keyword evidence="17" id="KW-1185">Reference proteome</keyword>
<dbReference type="PANTHER" id="PTHR43895:SF145">
    <property type="entry name" value="CBL-INTERACTING SERINE_THREONINE-PROTEIN KINASE 9"/>
    <property type="match status" value="1"/>
</dbReference>
<dbReference type="Pfam" id="PF03822">
    <property type="entry name" value="NAF"/>
    <property type="match status" value="1"/>
</dbReference>
<dbReference type="EC" id="2.7.11.1" evidence="3"/>
<organism evidence="16 17">
    <name type="scientific">Deinandra increscens subsp. villosa</name>
    <dbReference type="NCBI Taxonomy" id="3103831"/>
    <lineage>
        <taxon>Eukaryota</taxon>
        <taxon>Viridiplantae</taxon>
        <taxon>Streptophyta</taxon>
        <taxon>Embryophyta</taxon>
        <taxon>Tracheophyta</taxon>
        <taxon>Spermatophyta</taxon>
        <taxon>Magnoliopsida</taxon>
        <taxon>eudicotyledons</taxon>
        <taxon>Gunneridae</taxon>
        <taxon>Pentapetalae</taxon>
        <taxon>asterids</taxon>
        <taxon>campanulids</taxon>
        <taxon>Asterales</taxon>
        <taxon>Asteraceae</taxon>
        <taxon>Asteroideae</taxon>
        <taxon>Heliantheae alliance</taxon>
        <taxon>Madieae</taxon>
        <taxon>Madiinae</taxon>
        <taxon>Deinandra</taxon>
    </lineage>
</organism>
<dbReference type="PROSITE" id="PS00108">
    <property type="entry name" value="PROTEIN_KINASE_ST"/>
    <property type="match status" value="1"/>
</dbReference>
<gene>
    <name evidence="16" type="ORF">SSX86_006905</name>
</gene>
<comment type="caution">
    <text evidence="16">The sequence shown here is derived from an EMBL/GenBank/DDBJ whole genome shotgun (WGS) entry which is preliminary data.</text>
</comment>
<dbReference type="EMBL" id="JBCNJP010000008">
    <property type="protein sequence ID" value="KAK9074307.1"/>
    <property type="molecule type" value="Genomic_DNA"/>
</dbReference>
<feature type="binding site" evidence="12">
    <location>
        <position position="52"/>
    </location>
    <ligand>
        <name>ATP</name>
        <dbReference type="ChEBI" id="CHEBI:30616"/>
    </ligand>
</feature>
<dbReference type="InterPro" id="IPR008271">
    <property type="entry name" value="Ser/Thr_kinase_AS"/>
</dbReference>
<dbReference type="PROSITE" id="PS50816">
    <property type="entry name" value="NAF"/>
    <property type="match status" value="1"/>
</dbReference>
<feature type="compositionally biased region" description="Acidic residues" evidence="13">
    <location>
        <begin position="552"/>
        <end position="567"/>
    </location>
</feature>
<feature type="compositionally biased region" description="Polar residues" evidence="13">
    <location>
        <begin position="440"/>
        <end position="451"/>
    </location>
</feature>
<comment type="catalytic activity">
    <reaction evidence="11">
        <text>L-seryl-[protein] + ATP = O-phospho-L-seryl-[protein] + ADP + H(+)</text>
        <dbReference type="Rhea" id="RHEA:17989"/>
        <dbReference type="Rhea" id="RHEA-COMP:9863"/>
        <dbReference type="Rhea" id="RHEA-COMP:11604"/>
        <dbReference type="ChEBI" id="CHEBI:15378"/>
        <dbReference type="ChEBI" id="CHEBI:29999"/>
        <dbReference type="ChEBI" id="CHEBI:30616"/>
        <dbReference type="ChEBI" id="CHEBI:83421"/>
        <dbReference type="ChEBI" id="CHEBI:456216"/>
        <dbReference type="EC" id="2.7.11.1"/>
    </reaction>
</comment>
<feature type="compositionally biased region" description="Acidic residues" evidence="13">
    <location>
        <begin position="575"/>
        <end position="621"/>
    </location>
</feature>
<reference evidence="16 17" key="1">
    <citation type="submission" date="2024-04" db="EMBL/GenBank/DDBJ databases">
        <title>The reference genome of an endangered Asteraceae, Deinandra increscens subsp. villosa, native to the Central Coast of California.</title>
        <authorList>
            <person name="Guilliams M."/>
            <person name="Hasenstab-Lehman K."/>
            <person name="Meyer R."/>
            <person name="Mcevoy S."/>
        </authorList>
    </citation>
    <scope>NUCLEOTIDE SEQUENCE [LARGE SCALE GENOMIC DNA]</scope>
    <source>
        <tissue evidence="16">Leaf</tissue>
    </source>
</reference>
<evidence type="ECO:0000259" key="14">
    <source>
        <dbReference type="PROSITE" id="PS50011"/>
    </source>
</evidence>
<evidence type="ECO:0000313" key="16">
    <source>
        <dbReference type="EMBL" id="KAK9074307.1"/>
    </source>
</evidence>
<protein>
    <recommendedName>
        <fullName evidence="3">non-specific serine/threonine protein kinase</fullName>
        <ecNumber evidence="3">2.7.11.1</ecNumber>
    </recommendedName>
</protein>
<feature type="region of interest" description="Disordered" evidence="13">
    <location>
        <begin position="489"/>
        <end position="695"/>
    </location>
</feature>
<dbReference type="FunFam" id="3.30.310.80:FF:000002">
    <property type="entry name" value="Non-specific serine/threonine protein kinase"/>
    <property type="match status" value="1"/>
</dbReference>
<evidence type="ECO:0000256" key="3">
    <source>
        <dbReference type="ARBA" id="ARBA00012513"/>
    </source>
</evidence>
<evidence type="ECO:0000259" key="15">
    <source>
        <dbReference type="PROSITE" id="PS50816"/>
    </source>
</evidence>
<dbReference type="InterPro" id="IPR004041">
    <property type="entry name" value="NAF_dom"/>
</dbReference>
<evidence type="ECO:0000256" key="13">
    <source>
        <dbReference type="SAM" id="MobiDB-lite"/>
    </source>
</evidence>
<keyword evidence="8 12" id="KW-0067">ATP-binding</keyword>